<keyword evidence="3" id="KW-0804">Transcription</keyword>
<accession>A0ABV8V3P8</accession>
<gene>
    <name evidence="7" type="ORF">ACFOX3_05125</name>
</gene>
<dbReference type="RefSeq" id="WP_290259384.1">
    <property type="nucleotide sequence ID" value="NZ_JAUFQG010000004.1"/>
</dbReference>
<dbReference type="Proteomes" id="UP001595840">
    <property type="component" value="Unassembled WGS sequence"/>
</dbReference>
<dbReference type="Gene3D" id="1.10.10.60">
    <property type="entry name" value="Homeodomain-like"/>
    <property type="match status" value="2"/>
</dbReference>
<dbReference type="SUPFAM" id="SSF46689">
    <property type="entry name" value="Homeodomain-like"/>
    <property type="match status" value="1"/>
</dbReference>
<evidence type="ECO:0000256" key="4">
    <source>
        <dbReference type="SAM" id="MobiDB-lite"/>
    </source>
</evidence>
<reference evidence="8" key="1">
    <citation type="journal article" date="2019" name="Int. J. Syst. Evol. Microbiol.">
        <title>The Global Catalogue of Microorganisms (GCM) 10K type strain sequencing project: providing services to taxonomists for standard genome sequencing and annotation.</title>
        <authorList>
            <consortium name="The Broad Institute Genomics Platform"/>
            <consortium name="The Broad Institute Genome Sequencing Center for Infectious Disease"/>
            <person name="Wu L."/>
            <person name="Ma J."/>
        </authorList>
    </citation>
    <scope>NUCLEOTIDE SEQUENCE [LARGE SCALE GENOMIC DNA]</scope>
    <source>
        <strain evidence="8">CECT 8570</strain>
    </source>
</reference>
<evidence type="ECO:0000256" key="3">
    <source>
        <dbReference type="ARBA" id="ARBA00023163"/>
    </source>
</evidence>
<name>A0ABV8V3P8_9GAMM</name>
<evidence type="ECO:0000256" key="5">
    <source>
        <dbReference type="SAM" id="Phobius"/>
    </source>
</evidence>
<feature type="region of interest" description="Disordered" evidence="4">
    <location>
        <begin position="379"/>
        <end position="398"/>
    </location>
</feature>
<organism evidence="7 8">
    <name type="scientific">Simiduia curdlanivorans</name>
    <dbReference type="NCBI Taxonomy" id="1492769"/>
    <lineage>
        <taxon>Bacteria</taxon>
        <taxon>Pseudomonadati</taxon>
        <taxon>Pseudomonadota</taxon>
        <taxon>Gammaproteobacteria</taxon>
        <taxon>Cellvibrionales</taxon>
        <taxon>Cellvibrionaceae</taxon>
        <taxon>Simiduia</taxon>
    </lineage>
</organism>
<feature type="transmembrane region" description="Helical" evidence="5">
    <location>
        <begin position="230"/>
        <end position="248"/>
    </location>
</feature>
<dbReference type="InterPro" id="IPR018060">
    <property type="entry name" value="HTH_AraC"/>
</dbReference>
<evidence type="ECO:0000259" key="6">
    <source>
        <dbReference type="PROSITE" id="PS01124"/>
    </source>
</evidence>
<feature type="transmembrane region" description="Helical" evidence="5">
    <location>
        <begin position="80"/>
        <end position="97"/>
    </location>
</feature>
<dbReference type="PANTHER" id="PTHR43280:SF29">
    <property type="entry name" value="ARAC-FAMILY TRANSCRIPTIONAL REGULATOR"/>
    <property type="match status" value="1"/>
</dbReference>
<sequence>MDTVLFNFHDVVLILLSFECLLVAAILSLSQPNRPLSTWFFVGFLLCHSFMALHELIFWGKEFRLWMLDISPNFFFLGSYSYYLDGPLLYLFVRSLLYKDFTLARQNLWHLLPLALYAFLLVITFYSLDFSSRYQLIETQHIAYSSPFLYFDAASKYLRVFYACVGLLMVMNYGRRLQDSVANINRQDLVWLKAMMLTMLLLYGMDALLLSVKLAGLWQQNFNMNLLNDLGVSAYHLNFIAINILVLLKFSRFETVEAIDSPEVHGAEAEDPEELEAIARMEAGMQDPEIYAIANITLDKLASALDITPRKLSGLLKFHYKMNFYEFVNRHRVEQAKIRLADPAQDHKSIIDIFYEVGFNSKSVFNTFFKRMENMTPSQYRDSQRELNAKQGKGIFDH</sequence>
<feature type="transmembrane region" description="Helical" evidence="5">
    <location>
        <begin position="6"/>
        <end position="27"/>
    </location>
</feature>
<dbReference type="PROSITE" id="PS01124">
    <property type="entry name" value="HTH_ARAC_FAMILY_2"/>
    <property type="match status" value="1"/>
</dbReference>
<keyword evidence="1" id="KW-0805">Transcription regulation</keyword>
<dbReference type="Pfam" id="PF12833">
    <property type="entry name" value="HTH_18"/>
    <property type="match status" value="1"/>
</dbReference>
<keyword evidence="8" id="KW-1185">Reference proteome</keyword>
<feature type="transmembrane region" description="Helical" evidence="5">
    <location>
        <begin position="190"/>
        <end position="210"/>
    </location>
</feature>
<dbReference type="PANTHER" id="PTHR43280">
    <property type="entry name" value="ARAC-FAMILY TRANSCRIPTIONAL REGULATOR"/>
    <property type="match status" value="1"/>
</dbReference>
<evidence type="ECO:0000256" key="2">
    <source>
        <dbReference type="ARBA" id="ARBA00023125"/>
    </source>
</evidence>
<dbReference type="InterPro" id="IPR009057">
    <property type="entry name" value="Homeodomain-like_sf"/>
</dbReference>
<evidence type="ECO:0000313" key="7">
    <source>
        <dbReference type="EMBL" id="MFC4361674.1"/>
    </source>
</evidence>
<evidence type="ECO:0000256" key="1">
    <source>
        <dbReference type="ARBA" id="ARBA00023015"/>
    </source>
</evidence>
<dbReference type="SMART" id="SM00342">
    <property type="entry name" value="HTH_ARAC"/>
    <property type="match status" value="1"/>
</dbReference>
<dbReference type="EMBL" id="JBHSCX010000003">
    <property type="protein sequence ID" value="MFC4361674.1"/>
    <property type="molecule type" value="Genomic_DNA"/>
</dbReference>
<feature type="transmembrane region" description="Helical" evidence="5">
    <location>
        <begin position="109"/>
        <end position="128"/>
    </location>
</feature>
<feature type="domain" description="HTH araC/xylS-type" evidence="6">
    <location>
        <begin position="275"/>
        <end position="383"/>
    </location>
</feature>
<feature type="transmembrane region" description="Helical" evidence="5">
    <location>
        <begin position="39"/>
        <end position="60"/>
    </location>
</feature>
<feature type="transmembrane region" description="Helical" evidence="5">
    <location>
        <begin position="148"/>
        <end position="170"/>
    </location>
</feature>
<evidence type="ECO:0000313" key="8">
    <source>
        <dbReference type="Proteomes" id="UP001595840"/>
    </source>
</evidence>
<keyword evidence="5" id="KW-1133">Transmembrane helix</keyword>
<comment type="caution">
    <text evidence="7">The sequence shown here is derived from an EMBL/GenBank/DDBJ whole genome shotgun (WGS) entry which is preliminary data.</text>
</comment>
<keyword evidence="5" id="KW-0472">Membrane</keyword>
<keyword evidence="5" id="KW-0812">Transmembrane</keyword>
<proteinExistence type="predicted"/>
<keyword evidence="2" id="KW-0238">DNA-binding</keyword>
<protein>
    <submittedName>
        <fullName evidence="7">Helix-turn-helix transcriptional regulator</fullName>
    </submittedName>
</protein>